<reference evidence="3" key="2">
    <citation type="journal article" date="2014" name="ISME J.">
        <title>Microbial stratification in low pH oxic and suboxic macroscopic growths along an acid mine drainage.</title>
        <authorList>
            <person name="Mendez-Garcia C."/>
            <person name="Mesa V."/>
            <person name="Sprenger R.R."/>
            <person name="Richter M."/>
            <person name="Diez M.S."/>
            <person name="Solano J."/>
            <person name="Bargiela R."/>
            <person name="Golyshina O.V."/>
            <person name="Manteca A."/>
            <person name="Ramos J.L."/>
            <person name="Gallego J.R."/>
            <person name="Llorente I."/>
            <person name="Martins Dos Santos V.A."/>
            <person name="Jensen O.N."/>
            <person name="Pelaez A.I."/>
            <person name="Sanchez J."/>
            <person name="Ferrer M."/>
        </authorList>
    </citation>
    <scope>NUCLEOTIDE SEQUENCE</scope>
</reference>
<dbReference type="Pfam" id="PF07282">
    <property type="entry name" value="Cas12f1-like_TNB"/>
    <property type="match status" value="1"/>
</dbReference>
<organism evidence="3">
    <name type="scientific">mine drainage metagenome</name>
    <dbReference type="NCBI Taxonomy" id="410659"/>
    <lineage>
        <taxon>unclassified sequences</taxon>
        <taxon>metagenomes</taxon>
        <taxon>ecological metagenomes</taxon>
    </lineage>
</organism>
<accession>T1AJ59</accession>
<proteinExistence type="predicted"/>
<evidence type="ECO:0000259" key="2">
    <source>
        <dbReference type="Pfam" id="PF07282"/>
    </source>
</evidence>
<gene>
    <name evidence="3" type="ORF">B2A_04860</name>
</gene>
<dbReference type="AlphaFoldDB" id="T1AJ59"/>
<evidence type="ECO:0000313" key="3">
    <source>
        <dbReference type="EMBL" id="EQD57322.1"/>
    </source>
</evidence>
<dbReference type="EMBL" id="AUZZ01003308">
    <property type="protein sequence ID" value="EQD57322.1"/>
    <property type="molecule type" value="Genomic_DNA"/>
</dbReference>
<sequence length="51" mass="5778">MRVNLVDPKDTTQECSDCHNVKKGDEKLALKDRTYHCDICGLVTDRDLNVA</sequence>
<name>T1AJ59_9ZZZZ</name>
<dbReference type="InterPro" id="IPR010095">
    <property type="entry name" value="Cas12f1-like_TNB"/>
</dbReference>
<feature type="domain" description="Cas12f1-like TNB" evidence="2">
    <location>
        <begin position="2"/>
        <end position="51"/>
    </location>
</feature>
<feature type="non-terminal residue" evidence="3">
    <location>
        <position position="51"/>
    </location>
</feature>
<comment type="caution">
    <text evidence="3">The sequence shown here is derived from an EMBL/GenBank/DDBJ whole genome shotgun (WGS) entry which is preliminary data.</text>
</comment>
<keyword evidence="1" id="KW-0238">DNA-binding</keyword>
<reference evidence="3" key="1">
    <citation type="submission" date="2013-08" db="EMBL/GenBank/DDBJ databases">
        <authorList>
            <person name="Mendez C."/>
            <person name="Richter M."/>
            <person name="Ferrer M."/>
            <person name="Sanchez J."/>
        </authorList>
    </citation>
    <scope>NUCLEOTIDE SEQUENCE</scope>
</reference>
<evidence type="ECO:0000256" key="1">
    <source>
        <dbReference type="ARBA" id="ARBA00023125"/>
    </source>
</evidence>
<dbReference type="GO" id="GO:0003677">
    <property type="term" value="F:DNA binding"/>
    <property type="evidence" value="ECO:0007669"/>
    <property type="project" value="UniProtKB-KW"/>
</dbReference>
<protein>
    <submittedName>
        <fullName evidence="3">Protein containing Transposase, IS605 OrfB</fullName>
    </submittedName>
</protein>